<sequence length="252" mass="26884">MLFEPNDKFYDEVLASQEAAEAAGIGLFADDVACTVPAQVREYADAVADLPAGPGTLEEIDGWAAEAAAVAATGVALVELLDGDGSVFPMVSCRSDRWTYLRDDVARDNGRVAEVQERLVTERTDEERRIEREKGEEAERKAKEEAERKAREDAERKAQEEAERQAQQAAEQAAREEADRQAQAAGEQARRRQSASTSMSTSGGDAAPAPAAPSAYDKNCSAARAAGAAPVVVGQPGYGRHLDRDGDGVGCE</sequence>
<dbReference type="Proteomes" id="UP001165561">
    <property type="component" value="Unassembled WGS sequence"/>
</dbReference>
<feature type="compositionally biased region" description="Basic and acidic residues" evidence="1">
    <location>
        <begin position="122"/>
        <end position="164"/>
    </location>
</feature>
<feature type="domain" description="Excalibur calcium-binding" evidence="2">
    <location>
        <begin position="216"/>
        <end position="252"/>
    </location>
</feature>
<evidence type="ECO:0000313" key="3">
    <source>
        <dbReference type="EMBL" id="MDD9205958.1"/>
    </source>
</evidence>
<evidence type="ECO:0000259" key="2">
    <source>
        <dbReference type="SMART" id="SM00894"/>
    </source>
</evidence>
<feature type="compositionally biased region" description="Low complexity" evidence="1">
    <location>
        <begin position="206"/>
        <end position="215"/>
    </location>
</feature>
<feature type="compositionally biased region" description="Polar residues" evidence="1">
    <location>
        <begin position="194"/>
        <end position="203"/>
    </location>
</feature>
<keyword evidence="4" id="KW-1185">Reference proteome</keyword>
<organism evidence="3 4">
    <name type="scientific">Georgenia halotolerans</name>
    <dbReference type="NCBI Taxonomy" id="3028317"/>
    <lineage>
        <taxon>Bacteria</taxon>
        <taxon>Bacillati</taxon>
        <taxon>Actinomycetota</taxon>
        <taxon>Actinomycetes</taxon>
        <taxon>Micrococcales</taxon>
        <taxon>Bogoriellaceae</taxon>
        <taxon>Georgenia</taxon>
    </lineage>
</organism>
<gene>
    <name evidence="3" type="ORF">PU560_05670</name>
</gene>
<feature type="compositionally biased region" description="Basic and acidic residues" evidence="1">
    <location>
        <begin position="240"/>
        <end position="252"/>
    </location>
</feature>
<proteinExistence type="predicted"/>
<comment type="caution">
    <text evidence="3">The sequence shown here is derived from an EMBL/GenBank/DDBJ whole genome shotgun (WGS) entry which is preliminary data.</text>
</comment>
<name>A0ABT5TV72_9MICO</name>
<evidence type="ECO:0000256" key="1">
    <source>
        <dbReference type="SAM" id="MobiDB-lite"/>
    </source>
</evidence>
<reference evidence="3" key="1">
    <citation type="submission" date="2023-02" db="EMBL/GenBank/DDBJ databases">
        <title>Georgenia sp.10Sc9-8, isolated from a soil sample collected from the Taklamakan desert.</title>
        <authorList>
            <person name="Liu S."/>
        </authorList>
    </citation>
    <scope>NUCLEOTIDE SEQUENCE</scope>
    <source>
        <strain evidence="3">10Sc9-8</strain>
    </source>
</reference>
<protein>
    <submittedName>
        <fullName evidence="3">Excalibur calcium-binding domain-containing protein</fullName>
    </submittedName>
</protein>
<dbReference type="InterPro" id="IPR008613">
    <property type="entry name" value="Excalibur_Ca-bd_domain"/>
</dbReference>
<feature type="region of interest" description="Disordered" evidence="1">
    <location>
        <begin position="122"/>
        <end position="252"/>
    </location>
</feature>
<dbReference type="EMBL" id="JARACI010000727">
    <property type="protein sequence ID" value="MDD9205958.1"/>
    <property type="molecule type" value="Genomic_DNA"/>
</dbReference>
<dbReference type="Pfam" id="PF05901">
    <property type="entry name" value="Excalibur"/>
    <property type="match status" value="1"/>
</dbReference>
<evidence type="ECO:0000313" key="4">
    <source>
        <dbReference type="Proteomes" id="UP001165561"/>
    </source>
</evidence>
<accession>A0ABT5TV72</accession>
<dbReference type="SMART" id="SM00894">
    <property type="entry name" value="Excalibur"/>
    <property type="match status" value="1"/>
</dbReference>
<feature type="compositionally biased region" description="Low complexity" evidence="1">
    <location>
        <begin position="222"/>
        <end position="235"/>
    </location>
</feature>